<evidence type="ECO:0000256" key="1">
    <source>
        <dbReference type="SAM" id="SignalP"/>
    </source>
</evidence>
<keyword evidence="1" id="KW-0732">Signal</keyword>
<proteinExistence type="predicted"/>
<organism evidence="2 3">
    <name type="scientific">Archangium lansingense</name>
    <dbReference type="NCBI Taxonomy" id="2995310"/>
    <lineage>
        <taxon>Bacteria</taxon>
        <taxon>Pseudomonadati</taxon>
        <taxon>Myxococcota</taxon>
        <taxon>Myxococcia</taxon>
        <taxon>Myxococcales</taxon>
        <taxon>Cystobacterineae</taxon>
        <taxon>Archangiaceae</taxon>
        <taxon>Archangium</taxon>
    </lineage>
</organism>
<dbReference type="EMBL" id="JAPNKA010000001">
    <property type="protein sequence ID" value="MCY1079147.1"/>
    <property type="molecule type" value="Genomic_DNA"/>
</dbReference>
<dbReference type="Proteomes" id="UP001207654">
    <property type="component" value="Unassembled WGS sequence"/>
</dbReference>
<comment type="caution">
    <text evidence="2">The sequence shown here is derived from an EMBL/GenBank/DDBJ whole genome shotgun (WGS) entry which is preliminary data.</text>
</comment>
<keyword evidence="3" id="KW-1185">Reference proteome</keyword>
<dbReference type="RefSeq" id="WP_267537883.1">
    <property type="nucleotide sequence ID" value="NZ_JAPNKA010000001.1"/>
</dbReference>
<sequence>MQARKLIGSGLLAVGLMLAGCGGSVLGETQVADLSVREDELPDCSGQDYEYEYYSDATKTTLVGTRGCSCGVWVRWGTITSYYNYSSGGCFAQ</sequence>
<dbReference type="PROSITE" id="PS51257">
    <property type="entry name" value="PROKAR_LIPOPROTEIN"/>
    <property type="match status" value="1"/>
</dbReference>
<gene>
    <name evidence="2" type="ORF">OV287_32265</name>
</gene>
<protein>
    <recommendedName>
        <fullName evidence="4">Lipoprotein</fullName>
    </recommendedName>
</protein>
<evidence type="ECO:0000313" key="2">
    <source>
        <dbReference type="EMBL" id="MCY1079147.1"/>
    </source>
</evidence>
<accession>A0ABT4ADZ4</accession>
<evidence type="ECO:0008006" key="4">
    <source>
        <dbReference type="Google" id="ProtNLM"/>
    </source>
</evidence>
<reference evidence="2 3" key="1">
    <citation type="submission" date="2022-11" db="EMBL/GenBank/DDBJ databases">
        <title>Minimal conservation of predation-associated metabolite biosynthetic gene clusters underscores biosynthetic potential of Myxococcota including descriptions for ten novel species: Archangium lansinium sp. nov., Myxococcus landrumus sp. nov., Nannocystis bai.</title>
        <authorList>
            <person name="Ahearne A."/>
            <person name="Stevens C."/>
            <person name="Phillips K."/>
        </authorList>
    </citation>
    <scope>NUCLEOTIDE SEQUENCE [LARGE SCALE GENOMIC DNA]</scope>
    <source>
        <strain evidence="2 3">MIWBW</strain>
    </source>
</reference>
<feature type="chain" id="PRO_5045213724" description="Lipoprotein" evidence="1">
    <location>
        <begin position="28"/>
        <end position="93"/>
    </location>
</feature>
<feature type="signal peptide" evidence="1">
    <location>
        <begin position="1"/>
        <end position="27"/>
    </location>
</feature>
<dbReference type="Pfam" id="PF19806">
    <property type="entry name" value="DUF6289"/>
    <property type="match status" value="1"/>
</dbReference>
<dbReference type="InterPro" id="IPR046256">
    <property type="entry name" value="DUF6289"/>
</dbReference>
<name>A0ABT4ADZ4_9BACT</name>
<evidence type="ECO:0000313" key="3">
    <source>
        <dbReference type="Proteomes" id="UP001207654"/>
    </source>
</evidence>